<protein>
    <submittedName>
        <fullName evidence="2">Uncharacterized protein</fullName>
    </submittedName>
</protein>
<evidence type="ECO:0000256" key="1">
    <source>
        <dbReference type="SAM" id="MobiDB-lite"/>
    </source>
</evidence>
<feature type="compositionally biased region" description="Basic and acidic residues" evidence="1">
    <location>
        <begin position="9"/>
        <end position="31"/>
    </location>
</feature>
<dbReference type="AlphaFoldDB" id="A0AAD3P7K7"/>
<organism evidence="2 3">
    <name type="scientific">Nepenthes gracilis</name>
    <name type="common">Slender pitcher plant</name>
    <dbReference type="NCBI Taxonomy" id="150966"/>
    <lineage>
        <taxon>Eukaryota</taxon>
        <taxon>Viridiplantae</taxon>
        <taxon>Streptophyta</taxon>
        <taxon>Embryophyta</taxon>
        <taxon>Tracheophyta</taxon>
        <taxon>Spermatophyta</taxon>
        <taxon>Magnoliopsida</taxon>
        <taxon>eudicotyledons</taxon>
        <taxon>Gunneridae</taxon>
        <taxon>Pentapetalae</taxon>
        <taxon>Caryophyllales</taxon>
        <taxon>Nepenthaceae</taxon>
        <taxon>Nepenthes</taxon>
    </lineage>
</organism>
<keyword evidence="3" id="KW-1185">Reference proteome</keyword>
<dbReference type="EMBL" id="BSYO01000001">
    <property type="protein sequence ID" value="GMG99228.1"/>
    <property type="molecule type" value="Genomic_DNA"/>
</dbReference>
<gene>
    <name evidence="2" type="ORF">Nepgr_001068</name>
</gene>
<sequence length="112" mass="12683">MRSATKTKTPNDDRHFEFSHDQPASHDRTQADHTTASRKPILNTSCSHRQHQQSPIQKSESEPTASNAFMILVKKQEDERNSSSSPKHNQMHPKCTAIHRGRRNATTELPSA</sequence>
<evidence type="ECO:0000313" key="2">
    <source>
        <dbReference type="EMBL" id="GMG99228.1"/>
    </source>
</evidence>
<comment type="caution">
    <text evidence="2">The sequence shown here is derived from an EMBL/GenBank/DDBJ whole genome shotgun (WGS) entry which is preliminary data.</text>
</comment>
<name>A0AAD3P7K7_NEPGR</name>
<accession>A0AAD3P7K7</accession>
<evidence type="ECO:0000313" key="3">
    <source>
        <dbReference type="Proteomes" id="UP001279734"/>
    </source>
</evidence>
<proteinExistence type="predicted"/>
<dbReference type="Proteomes" id="UP001279734">
    <property type="component" value="Unassembled WGS sequence"/>
</dbReference>
<feature type="region of interest" description="Disordered" evidence="1">
    <location>
        <begin position="1"/>
        <end position="112"/>
    </location>
</feature>
<feature type="compositionally biased region" description="Polar residues" evidence="1">
    <location>
        <begin position="42"/>
        <end position="67"/>
    </location>
</feature>
<reference evidence="2" key="1">
    <citation type="submission" date="2023-05" db="EMBL/GenBank/DDBJ databases">
        <title>Nepenthes gracilis genome sequencing.</title>
        <authorList>
            <person name="Fukushima K."/>
        </authorList>
    </citation>
    <scope>NUCLEOTIDE SEQUENCE</scope>
    <source>
        <strain evidence="2">SING2019-196</strain>
    </source>
</reference>